<dbReference type="RefSeq" id="WP_263370203.1">
    <property type="nucleotide sequence ID" value="NZ_JAGSYD010000001.1"/>
</dbReference>
<gene>
    <name evidence="5" type="ORF">ACFQBQ_13300</name>
</gene>
<keyword evidence="6" id="KW-1185">Reference proteome</keyword>
<dbReference type="InterPro" id="IPR050469">
    <property type="entry name" value="Diguanylate_Cyclase"/>
</dbReference>
<feature type="domain" description="GGDEF" evidence="4">
    <location>
        <begin position="474"/>
        <end position="608"/>
    </location>
</feature>
<protein>
    <recommendedName>
        <fullName evidence="1">diguanylate cyclase</fullName>
        <ecNumber evidence="1">2.7.7.65</ecNumber>
    </recommendedName>
</protein>
<dbReference type="Proteomes" id="UP001596391">
    <property type="component" value="Unassembled WGS sequence"/>
</dbReference>
<keyword evidence="3" id="KW-0472">Membrane</keyword>
<dbReference type="SMART" id="SM00267">
    <property type="entry name" value="GGDEF"/>
    <property type="match status" value="1"/>
</dbReference>
<dbReference type="InterPro" id="IPR029787">
    <property type="entry name" value="Nucleotide_cyclase"/>
</dbReference>
<accession>A0ABW1ZAR7</accession>
<dbReference type="SUPFAM" id="SSF55073">
    <property type="entry name" value="Nucleotide cyclase"/>
    <property type="match status" value="1"/>
</dbReference>
<dbReference type="PANTHER" id="PTHR45138">
    <property type="entry name" value="REGULATORY COMPONENTS OF SENSORY TRANSDUCTION SYSTEM"/>
    <property type="match status" value="1"/>
</dbReference>
<evidence type="ECO:0000256" key="3">
    <source>
        <dbReference type="SAM" id="Phobius"/>
    </source>
</evidence>
<keyword evidence="3" id="KW-0812">Transmembrane</keyword>
<comment type="caution">
    <text evidence="5">The sequence shown here is derived from an EMBL/GenBank/DDBJ whole genome shotgun (WGS) entry which is preliminary data.</text>
</comment>
<reference evidence="6" key="1">
    <citation type="journal article" date="2019" name="Int. J. Syst. Evol. Microbiol.">
        <title>The Global Catalogue of Microorganisms (GCM) 10K type strain sequencing project: providing services to taxonomists for standard genome sequencing and annotation.</title>
        <authorList>
            <consortium name="The Broad Institute Genomics Platform"/>
            <consortium name="The Broad Institute Genome Sequencing Center for Infectious Disease"/>
            <person name="Wu L."/>
            <person name="Ma J."/>
        </authorList>
    </citation>
    <scope>NUCLEOTIDE SEQUENCE [LARGE SCALE GENOMIC DNA]</scope>
    <source>
        <strain evidence="6">CGMCC 1.16026</strain>
    </source>
</reference>
<dbReference type="InterPro" id="IPR043128">
    <property type="entry name" value="Rev_trsase/Diguanyl_cyclase"/>
</dbReference>
<dbReference type="EMBL" id="JBHSWI010000001">
    <property type="protein sequence ID" value="MFC6646546.1"/>
    <property type="molecule type" value="Genomic_DNA"/>
</dbReference>
<proteinExistence type="predicted"/>
<comment type="catalytic activity">
    <reaction evidence="2">
        <text>2 GTP = 3',3'-c-di-GMP + 2 diphosphate</text>
        <dbReference type="Rhea" id="RHEA:24898"/>
        <dbReference type="ChEBI" id="CHEBI:33019"/>
        <dbReference type="ChEBI" id="CHEBI:37565"/>
        <dbReference type="ChEBI" id="CHEBI:58805"/>
        <dbReference type="EC" id="2.7.7.65"/>
    </reaction>
</comment>
<evidence type="ECO:0000313" key="6">
    <source>
        <dbReference type="Proteomes" id="UP001596391"/>
    </source>
</evidence>
<feature type="transmembrane region" description="Helical" evidence="3">
    <location>
        <begin position="413"/>
        <end position="434"/>
    </location>
</feature>
<evidence type="ECO:0000256" key="2">
    <source>
        <dbReference type="ARBA" id="ARBA00034247"/>
    </source>
</evidence>
<sequence length="609" mass="66513">MTTVTSIRSLAPEMASEHRPVELSGTVTALSGWKNSFFLADSTGGISIDRLTQAPLTAAGDRVTVHGHTEPGLFAPIVVADNVTVTGHQSLAEPKLLPAADLQGGVHDSERVAVRGIVRTAAIQTLWGHPRLVLTVDIGDSLLVTAVVQAFKPEDVHALTAAVVRLKGVCGTVFNDRRQYIGIRLFVTDLDDIAIERPAPREPFDLPNRPLNAMLQFRQGRDGVDMVKVTGTVTWSRAGEGLYLEDNEGGSLFVQSGLDRKVPLGTRVEAVGYPGKGTYAPQMENAIFQELGSAPPLRPLEVRASEMIVNRDGFQVAPHDSQLVKLSGKLREQFERGNEEVLLLQDGNTVFSARIPHSAMHREYSKGSTLSVTGVAMMIVDQSREPKAVVVMMRVPEDVVVVHGAPWWSAEHLSWLAGVLAVLAVLLFGIIAFLRRQAALREMVFTDQLTGLYNRRGFMAFAQAHWVKAQKLRTPLLLIYIDLDLFKQINDTHGHKMGDEALKRVGELLMSSFRKSDVIGRMGGDEFAAVALDGSPELAAELCDRIRSEVEATNAKHRYPFELSLSLGSVVCDPAKQGGSIEDLLAQADEIMYEQKRQRKAERAMAAAG</sequence>
<dbReference type="PROSITE" id="PS50887">
    <property type="entry name" value="GGDEF"/>
    <property type="match status" value="1"/>
</dbReference>
<dbReference type="PANTHER" id="PTHR45138:SF9">
    <property type="entry name" value="DIGUANYLATE CYCLASE DGCM-RELATED"/>
    <property type="match status" value="1"/>
</dbReference>
<organism evidence="5 6">
    <name type="scientific">Granulicella cerasi</name>
    <dbReference type="NCBI Taxonomy" id="741063"/>
    <lineage>
        <taxon>Bacteria</taxon>
        <taxon>Pseudomonadati</taxon>
        <taxon>Acidobacteriota</taxon>
        <taxon>Terriglobia</taxon>
        <taxon>Terriglobales</taxon>
        <taxon>Acidobacteriaceae</taxon>
        <taxon>Granulicella</taxon>
    </lineage>
</organism>
<dbReference type="EC" id="2.7.7.65" evidence="1"/>
<keyword evidence="3" id="KW-1133">Transmembrane helix</keyword>
<evidence type="ECO:0000313" key="5">
    <source>
        <dbReference type="EMBL" id="MFC6646546.1"/>
    </source>
</evidence>
<dbReference type="NCBIfam" id="TIGR00254">
    <property type="entry name" value="GGDEF"/>
    <property type="match status" value="1"/>
</dbReference>
<dbReference type="CDD" id="cd01949">
    <property type="entry name" value="GGDEF"/>
    <property type="match status" value="1"/>
</dbReference>
<evidence type="ECO:0000256" key="1">
    <source>
        <dbReference type="ARBA" id="ARBA00012528"/>
    </source>
</evidence>
<name>A0ABW1ZAR7_9BACT</name>
<dbReference type="Gene3D" id="3.30.70.270">
    <property type="match status" value="1"/>
</dbReference>
<dbReference type="Pfam" id="PF00990">
    <property type="entry name" value="GGDEF"/>
    <property type="match status" value="1"/>
</dbReference>
<evidence type="ECO:0000259" key="4">
    <source>
        <dbReference type="PROSITE" id="PS50887"/>
    </source>
</evidence>
<dbReference type="InterPro" id="IPR000160">
    <property type="entry name" value="GGDEF_dom"/>
</dbReference>